<reference evidence="4" key="1">
    <citation type="journal article" date="2019" name="Int. J. Syst. Evol. Microbiol.">
        <title>The Global Catalogue of Microorganisms (GCM) 10K type strain sequencing project: providing services to taxonomists for standard genome sequencing and annotation.</title>
        <authorList>
            <consortium name="The Broad Institute Genomics Platform"/>
            <consortium name="The Broad Institute Genome Sequencing Center for Infectious Disease"/>
            <person name="Wu L."/>
            <person name="Ma J."/>
        </authorList>
    </citation>
    <scope>NUCLEOTIDE SEQUENCE [LARGE SCALE GENOMIC DNA]</scope>
    <source>
        <strain evidence="4">CECT 8531</strain>
    </source>
</reference>
<dbReference type="PROSITE" id="PS51257">
    <property type="entry name" value="PROKAR_LIPOPROTEIN"/>
    <property type="match status" value="1"/>
</dbReference>
<evidence type="ECO:0000313" key="4">
    <source>
        <dbReference type="Proteomes" id="UP001595887"/>
    </source>
</evidence>
<protein>
    <recommendedName>
        <fullName evidence="5">Lipoprotein</fullName>
    </recommendedName>
</protein>
<dbReference type="EMBL" id="JBHSDH010000012">
    <property type="protein sequence ID" value="MFC4291537.1"/>
    <property type="molecule type" value="Genomic_DNA"/>
</dbReference>
<evidence type="ECO:0008006" key="5">
    <source>
        <dbReference type="Google" id="ProtNLM"/>
    </source>
</evidence>
<dbReference type="RefSeq" id="WP_381421467.1">
    <property type="nucleotide sequence ID" value="NZ_JBHSDH010000012.1"/>
</dbReference>
<feature type="compositionally biased region" description="Pro residues" evidence="1">
    <location>
        <begin position="20"/>
        <end position="38"/>
    </location>
</feature>
<evidence type="ECO:0000256" key="1">
    <source>
        <dbReference type="SAM" id="MobiDB-lite"/>
    </source>
</evidence>
<accession>A0ABV8RDV8</accession>
<comment type="caution">
    <text evidence="3">The sequence shown here is derived from an EMBL/GenBank/DDBJ whole genome shotgun (WGS) entry which is preliminary data.</text>
</comment>
<keyword evidence="4" id="KW-1185">Reference proteome</keyword>
<proteinExistence type="predicted"/>
<gene>
    <name evidence="3" type="ORF">ACFOWX_03820</name>
</gene>
<dbReference type="Proteomes" id="UP001595887">
    <property type="component" value="Unassembled WGS sequence"/>
</dbReference>
<evidence type="ECO:0000313" key="3">
    <source>
        <dbReference type="EMBL" id="MFC4291537.1"/>
    </source>
</evidence>
<feature type="signal peptide" evidence="2">
    <location>
        <begin position="1"/>
        <end position="21"/>
    </location>
</feature>
<keyword evidence="2" id="KW-0732">Signal</keyword>
<name>A0ABV8RDV8_9SPHN</name>
<organism evidence="3 4">
    <name type="scientific">Sphingorhabdus arenilitoris</name>
    <dbReference type="NCBI Taxonomy" id="1490041"/>
    <lineage>
        <taxon>Bacteria</taxon>
        <taxon>Pseudomonadati</taxon>
        <taxon>Pseudomonadota</taxon>
        <taxon>Alphaproteobacteria</taxon>
        <taxon>Sphingomonadales</taxon>
        <taxon>Sphingomonadaceae</taxon>
        <taxon>Sphingorhabdus</taxon>
    </lineage>
</organism>
<evidence type="ECO:0000256" key="2">
    <source>
        <dbReference type="SAM" id="SignalP"/>
    </source>
</evidence>
<feature type="chain" id="PRO_5046910186" description="Lipoprotein" evidence="2">
    <location>
        <begin position="22"/>
        <end position="180"/>
    </location>
</feature>
<feature type="region of interest" description="Disordered" evidence="1">
    <location>
        <begin position="19"/>
        <end position="50"/>
    </location>
</feature>
<sequence length="180" mass="19044">MKTRIYYFALILLASSCSVPAPPPTSPAPAPRTAPPVSAPADTGIKQPTGSWLDWDIAPGSWVYRQDGRGSIALFGETGRDALVTLRCDRGRGQLYLARADESGTGAGSFTIRSHAMMKSYSAGTTGGTPPYVAVALAPTDTILDAVAFTRGRIAIEAAGQKHIAIPIWSEVPRVIDDCR</sequence>